<dbReference type="GO" id="GO:0016887">
    <property type="term" value="F:ATP hydrolysis activity"/>
    <property type="evidence" value="ECO:0007669"/>
    <property type="project" value="InterPro"/>
</dbReference>
<dbReference type="PROSITE" id="PS00870">
    <property type="entry name" value="CLPAB_1"/>
    <property type="match status" value="1"/>
</dbReference>
<dbReference type="InterPro" id="IPR004176">
    <property type="entry name" value="Clp_R_N"/>
</dbReference>
<evidence type="ECO:0000256" key="5">
    <source>
        <dbReference type="ARBA" id="ARBA00022737"/>
    </source>
</evidence>
<dbReference type="SMART" id="SM01086">
    <property type="entry name" value="ClpB_D2-small"/>
    <property type="match status" value="1"/>
</dbReference>
<dbReference type="GO" id="GO:0042026">
    <property type="term" value="P:protein refolding"/>
    <property type="evidence" value="ECO:0007669"/>
    <property type="project" value="UniProtKB-UniRule"/>
</dbReference>
<dbReference type="InterPro" id="IPR041546">
    <property type="entry name" value="ClpA/ClpB_AAA_lid"/>
</dbReference>
<accession>A0A432YZB2</accession>
<dbReference type="InterPro" id="IPR036628">
    <property type="entry name" value="Clp_N_dom_sf"/>
</dbReference>
<dbReference type="InterPro" id="IPR018368">
    <property type="entry name" value="ClpA/B_CS1"/>
</dbReference>
<keyword evidence="10 13" id="KW-0143">Chaperone</keyword>
<dbReference type="GO" id="GO:0005524">
    <property type="term" value="F:ATP binding"/>
    <property type="evidence" value="ECO:0007669"/>
    <property type="project" value="UniProtKB-UniRule"/>
</dbReference>
<dbReference type="FunFam" id="1.10.1780.10:FF:000003">
    <property type="entry name" value="ATP-dependent chaperone ClpB"/>
    <property type="match status" value="1"/>
</dbReference>
<evidence type="ECO:0000313" key="16">
    <source>
        <dbReference type="EMBL" id="RUO68968.1"/>
    </source>
</evidence>
<dbReference type="InterPro" id="IPR017730">
    <property type="entry name" value="Chaperonin_ClpB"/>
</dbReference>
<dbReference type="EMBL" id="PIQE01000006">
    <property type="protein sequence ID" value="RUO68968.1"/>
    <property type="molecule type" value="Genomic_DNA"/>
</dbReference>
<evidence type="ECO:0000256" key="14">
    <source>
        <dbReference type="RuleBase" id="RU362034"/>
    </source>
</evidence>
<evidence type="ECO:0000256" key="12">
    <source>
        <dbReference type="PROSITE-ProRule" id="PRU01251"/>
    </source>
</evidence>
<dbReference type="Pfam" id="PF10431">
    <property type="entry name" value="ClpB_D2-small"/>
    <property type="match status" value="1"/>
</dbReference>
<comment type="subunit">
    <text evidence="11">Homohexamer. The oligomerization is ATP-dependent.</text>
</comment>
<dbReference type="InterPro" id="IPR019489">
    <property type="entry name" value="Clp_ATPase_C"/>
</dbReference>
<proteinExistence type="inferred from homology"/>
<keyword evidence="17" id="KW-1185">Reference proteome</keyword>
<keyword evidence="7 13" id="KW-0067">ATP-binding</keyword>
<dbReference type="FunFam" id="3.40.50.300:FF:000120">
    <property type="entry name" value="ATP-dependent chaperone ClpB"/>
    <property type="match status" value="1"/>
</dbReference>
<keyword evidence="8 14" id="KW-0346">Stress response</keyword>
<keyword evidence="9 14" id="KW-0175">Coiled coil</keyword>
<dbReference type="Gene3D" id="3.40.50.300">
    <property type="entry name" value="P-loop containing nucleotide triphosphate hydrolases"/>
    <property type="match status" value="2"/>
</dbReference>
<dbReference type="Pfam" id="PF07724">
    <property type="entry name" value="AAA_2"/>
    <property type="match status" value="1"/>
</dbReference>
<dbReference type="Pfam" id="PF00004">
    <property type="entry name" value="AAA"/>
    <property type="match status" value="1"/>
</dbReference>
<dbReference type="CDD" id="cd00009">
    <property type="entry name" value="AAA"/>
    <property type="match status" value="1"/>
</dbReference>
<dbReference type="InterPro" id="IPR001270">
    <property type="entry name" value="ClpA/B"/>
</dbReference>
<dbReference type="SMART" id="SM00382">
    <property type="entry name" value="AAA"/>
    <property type="match status" value="2"/>
</dbReference>
<evidence type="ECO:0000256" key="13">
    <source>
        <dbReference type="RuleBase" id="RU004432"/>
    </source>
</evidence>
<comment type="function">
    <text evidence="14">Part of a stress-induced multi-chaperone system, it is involved in the recovery of the cell from heat-induced damage, in cooperation with DnaK, DnaJ and GrpE.</text>
</comment>
<dbReference type="PROSITE" id="PS00871">
    <property type="entry name" value="CLPAB_2"/>
    <property type="match status" value="1"/>
</dbReference>
<dbReference type="Proteomes" id="UP000287022">
    <property type="component" value="Unassembled WGS sequence"/>
</dbReference>
<evidence type="ECO:0000256" key="9">
    <source>
        <dbReference type="ARBA" id="ARBA00023054"/>
    </source>
</evidence>
<dbReference type="NCBIfam" id="NF008118">
    <property type="entry name" value="PRK10865.1"/>
    <property type="match status" value="1"/>
</dbReference>
<keyword evidence="4 14" id="KW-0963">Cytoplasm</keyword>
<evidence type="ECO:0000256" key="6">
    <source>
        <dbReference type="ARBA" id="ARBA00022741"/>
    </source>
</evidence>
<dbReference type="GO" id="GO:0034605">
    <property type="term" value="P:cellular response to heat"/>
    <property type="evidence" value="ECO:0007669"/>
    <property type="project" value="TreeGrafter"/>
</dbReference>
<evidence type="ECO:0000256" key="11">
    <source>
        <dbReference type="ARBA" id="ARBA00026057"/>
    </source>
</evidence>
<comment type="similarity">
    <text evidence="2 13">Belongs to the ClpA/ClpB family.</text>
</comment>
<dbReference type="CDD" id="cd19499">
    <property type="entry name" value="RecA-like_ClpB_Hsp104-like"/>
    <property type="match status" value="1"/>
</dbReference>
<comment type="subcellular location">
    <subcellularLocation>
        <location evidence="1 14">Cytoplasm</location>
    </subcellularLocation>
</comment>
<evidence type="ECO:0000256" key="7">
    <source>
        <dbReference type="ARBA" id="ARBA00022840"/>
    </source>
</evidence>
<dbReference type="InterPro" id="IPR027417">
    <property type="entry name" value="P-loop_NTPase"/>
</dbReference>
<dbReference type="Gene3D" id="1.10.1780.10">
    <property type="entry name" value="Clp, N-terminal domain"/>
    <property type="match status" value="1"/>
</dbReference>
<dbReference type="RefSeq" id="WP_026861093.1">
    <property type="nucleotide sequence ID" value="NZ_JAHVIQ010000005.1"/>
</dbReference>
<reference evidence="17" key="1">
    <citation type="journal article" date="2018" name="Front. Microbiol.">
        <title>Genome-Based Analysis Reveals the Taxonomy and Diversity of the Family Idiomarinaceae.</title>
        <authorList>
            <person name="Liu Y."/>
            <person name="Lai Q."/>
            <person name="Shao Z."/>
        </authorList>
    </citation>
    <scope>NUCLEOTIDE SEQUENCE [LARGE SCALE GENOMIC DNA]</scope>
    <source>
        <strain evidence="17">c121</strain>
    </source>
</reference>
<dbReference type="SUPFAM" id="SSF81923">
    <property type="entry name" value="Double Clp-N motif"/>
    <property type="match status" value="1"/>
</dbReference>
<comment type="caution">
    <text evidence="16">The sequence shown here is derived from an EMBL/GenBank/DDBJ whole genome shotgun (WGS) entry which is preliminary data.</text>
</comment>
<dbReference type="InterPro" id="IPR003593">
    <property type="entry name" value="AAA+_ATPase"/>
</dbReference>
<protein>
    <recommendedName>
        <fullName evidence="3 14">Chaperone protein ClpB</fullName>
    </recommendedName>
</protein>
<dbReference type="Gene3D" id="1.10.8.60">
    <property type="match status" value="2"/>
</dbReference>
<dbReference type="STRING" id="1122124.GCA_000423165_02418"/>
<dbReference type="SUPFAM" id="SSF52540">
    <property type="entry name" value="P-loop containing nucleoside triphosphate hydrolases"/>
    <property type="match status" value="2"/>
</dbReference>
<dbReference type="InterPro" id="IPR003959">
    <property type="entry name" value="ATPase_AAA_core"/>
</dbReference>
<dbReference type="GO" id="GO:0042802">
    <property type="term" value="F:identical protein binding"/>
    <property type="evidence" value="ECO:0007669"/>
    <property type="project" value="UniProtKB-ARBA"/>
</dbReference>
<dbReference type="PRINTS" id="PR00300">
    <property type="entry name" value="CLPPROTEASEA"/>
</dbReference>
<feature type="domain" description="Clp R" evidence="15">
    <location>
        <begin position="3"/>
        <end position="146"/>
    </location>
</feature>
<organism evidence="16 17">
    <name type="scientific">Pseudidiomarina sediminum</name>
    <dbReference type="NCBI Taxonomy" id="431675"/>
    <lineage>
        <taxon>Bacteria</taxon>
        <taxon>Pseudomonadati</taxon>
        <taxon>Pseudomonadota</taxon>
        <taxon>Gammaproteobacteria</taxon>
        <taxon>Alteromonadales</taxon>
        <taxon>Idiomarinaceae</taxon>
        <taxon>Pseudidiomarina</taxon>
    </lineage>
</organism>
<dbReference type="GO" id="GO:0005829">
    <property type="term" value="C:cytosol"/>
    <property type="evidence" value="ECO:0007669"/>
    <property type="project" value="UniProtKB-ARBA"/>
</dbReference>
<name>A0A432YZB2_9GAMM</name>
<evidence type="ECO:0000256" key="8">
    <source>
        <dbReference type="ARBA" id="ARBA00023016"/>
    </source>
</evidence>
<dbReference type="PROSITE" id="PS51903">
    <property type="entry name" value="CLP_R"/>
    <property type="match status" value="1"/>
</dbReference>
<evidence type="ECO:0000256" key="1">
    <source>
        <dbReference type="ARBA" id="ARBA00004496"/>
    </source>
</evidence>
<gene>
    <name evidence="14" type="primary">clpB</name>
    <name evidence="16" type="ORF">CWI80_12105</name>
</gene>
<evidence type="ECO:0000256" key="4">
    <source>
        <dbReference type="ARBA" id="ARBA00022490"/>
    </source>
</evidence>
<comment type="subunit">
    <text evidence="14">Homohexamer; The oligomerization is ATP-dependent.</text>
</comment>
<evidence type="ECO:0000256" key="2">
    <source>
        <dbReference type="ARBA" id="ARBA00008675"/>
    </source>
</evidence>
<evidence type="ECO:0000313" key="17">
    <source>
        <dbReference type="Proteomes" id="UP000287022"/>
    </source>
</evidence>
<dbReference type="Pfam" id="PF17871">
    <property type="entry name" value="AAA_lid_9"/>
    <property type="match status" value="1"/>
</dbReference>
<dbReference type="FunFam" id="3.40.50.300:FF:000025">
    <property type="entry name" value="ATP-dependent Clp protease subunit"/>
    <property type="match status" value="1"/>
</dbReference>
<dbReference type="PANTHER" id="PTHR11638">
    <property type="entry name" value="ATP-DEPENDENT CLP PROTEASE"/>
    <property type="match status" value="1"/>
</dbReference>
<dbReference type="NCBIfam" id="TIGR03346">
    <property type="entry name" value="chaperone_ClpB"/>
    <property type="match status" value="1"/>
</dbReference>
<keyword evidence="6 13" id="KW-0547">Nucleotide-binding</keyword>
<evidence type="ECO:0000259" key="15">
    <source>
        <dbReference type="PROSITE" id="PS51903"/>
    </source>
</evidence>
<keyword evidence="5 12" id="KW-0677">Repeat</keyword>
<evidence type="ECO:0000256" key="3">
    <source>
        <dbReference type="ARBA" id="ARBA00017574"/>
    </source>
</evidence>
<dbReference type="FunFam" id="1.10.8.60:FF:000017">
    <property type="entry name" value="ATP-dependent chaperone ClpB"/>
    <property type="match status" value="1"/>
</dbReference>
<dbReference type="PANTHER" id="PTHR11638:SF18">
    <property type="entry name" value="HEAT SHOCK PROTEIN 104"/>
    <property type="match status" value="1"/>
</dbReference>
<dbReference type="AlphaFoldDB" id="A0A432YZB2"/>
<feature type="coiled-coil region" evidence="14">
    <location>
        <begin position="412"/>
        <end position="492"/>
    </location>
</feature>
<dbReference type="InterPro" id="IPR050130">
    <property type="entry name" value="ClpA_ClpB"/>
</dbReference>
<sequence length="858" mass="95934">MRFDKLTNKFQLAIADAQSLALGRDHQFIEPAHIMQALLNQDGGTLRPLLTLLQIDSNQLRASLSEIIDGLPQVSGTGGDVQVSAATGTLLNLCDKYAQKRNDQYISSELFVLAATEDKGKLGDTLKKLGVTRDKVEKAIEQVRGGQNVDDQNAEDQRQALDKYTIDLTERAEQSKLDPVIGRDDEIRRTIQVLQRRTKNNPVLIGEPGVGKTAIVEGLAQRIVNGEVPEGLKHKRVLSLDLGALLAGAKYRGEFEERLKAVLNELSKEEGRIILFIDELHTMVGAGKADGAMDAGNMLKPALARGELHCVGATTLDEYRQYIEKDAALERRFQKVLVDEPSVEDTIAILRGLKERYEVHHSVQITDPAIVAAATLSHRYISDRQLPDKAIDLIDEAASSIRMQIDSKPEDLDRLERRIIQLQLEQKALQKEDDEASKKRLETLEQELSEQQRKYAELEEVWLAEKTAVQGAQNIKAQLEQAKTDLEIARRAGDLNRMSELQYGKIPELEQQLQVAVDAEDQEMSLLKNKVTDEQIADVLSRWTGIPVSKMLEGEREKLLQMESQLHSRVVGQDEAVTSVANAIRRSRAGLSDPQRPIGSFLFLGPTGVGKTELCKALAAFLFDTEDAMVRIDMSEFMEKHAVSRLVGAPPGYVGYEEGGYLTEAVRRRPYSVILLDEVEKAHPDVFNILLQVLDDGRLTDGQGRTVDFRNTVIIMTSNLGSDVIQEKAHQQSYDEMKHDVMEILQHHFRPEFLNRVDESVVFHPLAKSEIRAIAGIQLKRLHKRLAERDYQLQLTDAALDHLAAAGFDPVFGARPLKRAIQQEIENPLAQRLLAGELLPGRPIQVDYQDEQIVISQG</sequence>
<dbReference type="FunFam" id="3.40.50.300:FF:000010">
    <property type="entry name" value="Chaperone clpB 1, putative"/>
    <property type="match status" value="1"/>
</dbReference>
<evidence type="ECO:0000256" key="10">
    <source>
        <dbReference type="ARBA" id="ARBA00023186"/>
    </source>
</evidence>
<dbReference type="InterPro" id="IPR028299">
    <property type="entry name" value="ClpA/B_CS2"/>
</dbReference>
<dbReference type="Gene3D" id="6.10.140.130">
    <property type="match status" value="1"/>
</dbReference>
<dbReference type="Pfam" id="PF02861">
    <property type="entry name" value="Clp_N"/>
    <property type="match status" value="1"/>
</dbReference>